<name>A0A699KJ06_TANCI</name>
<accession>A0A699KJ06</accession>
<evidence type="ECO:0000313" key="2">
    <source>
        <dbReference type="EMBL" id="GFA95732.1"/>
    </source>
</evidence>
<reference evidence="2" key="1">
    <citation type="journal article" date="2019" name="Sci. Rep.">
        <title>Draft genome of Tanacetum cinerariifolium, the natural source of mosquito coil.</title>
        <authorList>
            <person name="Yamashiro T."/>
            <person name="Shiraishi A."/>
            <person name="Satake H."/>
            <person name="Nakayama K."/>
        </authorList>
    </citation>
    <scope>NUCLEOTIDE SEQUENCE</scope>
</reference>
<gene>
    <name evidence="2" type="ORF">Tci_667704</name>
</gene>
<feature type="region of interest" description="Disordered" evidence="1">
    <location>
        <begin position="112"/>
        <end position="137"/>
    </location>
</feature>
<feature type="region of interest" description="Disordered" evidence="1">
    <location>
        <begin position="39"/>
        <end position="86"/>
    </location>
</feature>
<dbReference type="EMBL" id="BKCJ010521869">
    <property type="protein sequence ID" value="GFA95732.1"/>
    <property type="molecule type" value="Genomic_DNA"/>
</dbReference>
<proteinExistence type="predicted"/>
<feature type="compositionally biased region" description="Basic residues" evidence="1">
    <location>
        <begin position="44"/>
        <end position="53"/>
    </location>
</feature>
<feature type="non-terminal residue" evidence="2">
    <location>
        <position position="137"/>
    </location>
</feature>
<evidence type="ECO:0000256" key="1">
    <source>
        <dbReference type="SAM" id="MobiDB-lite"/>
    </source>
</evidence>
<organism evidence="2">
    <name type="scientific">Tanacetum cinerariifolium</name>
    <name type="common">Dalmatian daisy</name>
    <name type="synonym">Chrysanthemum cinerariifolium</name>
    <dbReference type="NCBI Taxonomy" id="118510"/>
    <lineage>
        <taxon>Eukaryota</taxon>
        <taxon>Viridiplantae</taxon>
        <taxon>Streptophyta</taxon>
        <taxon>Embryophyta</taxon>
        <taxon>Tracheophyta</taxon>
        <taxon>Spermatophyta</taxon>
        <taxon>Magnoliopsida</taxon>
        <taxon>eudicotyledons</taxon>
        <taxon>Gunneridae</taxon>
        <taxon>Pentapetalae</taxon>
        <taxon>asterids</taxon>
        <taxon>campanulids</taxon>
        <taxon>Asterales</taxon>
        <taxon>Asteraceae</taxon>
        <taxon>Asteroideae</taxon>
        <taxon>Anthemideae</taxon>
        <taxon>Anthemidinae</taxon>
        <taxon>Tanacetum</taxon>
    </lineage>
</organism>
<comment type="caution">
    <text evidence="2">The sequence shown here is derived from an EMBL/GenBank/DDBJ whole genome shotgun (WGS) entry which is preliminary data.</text>
</comment>
<feature type="compositionally biased region" description="Low complexity" evidence="1">
    <location>
        <begin position="73"/>
        <end position="86"/>
    </location>
</feature>
<protein>
    <submittedName>
        <fullName evidence="2">Uncharacterized protein</fullName>
    </submittedName>
</protein>
<sequence length="137" mass="14769">MTESIDRLFDEGNGVKKEHSIRGGEYVALTYAIVEPMNEGVTEKRRRLKKKRKAAGDASGSNLPSKKLRDDYGTSGTSASTGGKSRAAMQILLDSSKLDAKIRFTATATVHLVTSSVTPTPEREGGDHTDSVFGLPR</sequence>
<feature type="compositionally biased region" description="Basic and acidic residues" evidence="1">
    <location>
        <begin position="121"/>
        <end position="130"/>
    </location>
</feature>
<dbReference type="AlphaFoldDB" id="A0A699KJ06"/>